<feature type="chain" id="PRO_5022810816" evidence="1">
    <location>
        <begin position="19"/>
        <end position="166"/>
    </location>
</feature>
<sequence>MVSFKILTVATLVATVMASDSPIVDGYHSGLTNSQQTMDTLIRQLRANDGHPTSDIISAVITGLDSQIDNGIATVVNTLAPLTGGLSLAVGQALLGPFAQSVTNGAEVVISNLVGAPIDFITQGIRLNFANTLGNLATTAKQYNVDTTRLHQLSMQLRTNTHAKTH</sequence>
<reference evidence="2 3" key="1">
    <citation type="submission" date="2019-09" db="EMBL/GenBank/DDBJ databases">
        <authorList>
            <person name="Brejova B."/>
        </authorList>
    </citation>
    <scope>NUCLEOTIDE SEQUENCE [LARGE SCALE GENOMIC DNA]</scope>
</reference>
<evidence type="ECO:0000313" key="3">
    <source>
        <dbReference type="Proteomes" id="UP000398389"/>
    </source>
</evidence>
<dbReference type="Proteomes" id="UP000398389">
    <property type="component" value="Unassembled WGS sequence"/>
</dbReference>
<accession>A0A5E8B528</accession>
<dbReference type="AlphaFoldDB" id="A0A5E8B528"/>
<name>A0A5E8B528_9ASCO</name>
<keyword evidence="1" id="KW-0732">Signal</keyword>
<evidence type="ECO:0000256" key="1">
    <source>
        <dbReference type="SAM" id="SignalP"/>
    </source>
</evidence>
<keyword evidence="3" id="KW-1185">Reference proteome</keyword>
<feature type="signal peptide" evidence="1">
    <location>
        <begin position="1"/>
        <end position="18"/>
    </location>
</feature>
<proteinExistence type="predicted"/>
<dbReference type="OrthoDB" id="4101517at2759"/>
<dbReference type="EMBL" id="CABVLU010000001">
    <property type="protein sequence ID" value="VVT45942.1"/>
    <property type="molecule type" value="Genomic_DNA"/>
</dbReference>
<evidence type="ECO:0000313" key="2">
    <source>
        <dbReference type="EMBL" id="VVT45942.1"/>
    </source>
</evidence>
<gene>
    <name evidence="2" type="ORF">SAPINGB_P000968</name>
</gene>
<protein>
    <submittedName>
        <fullName evidence="2">Uncharacterized protein</fullName>
    </submittedName>
</protein>
<dbReference type="RefSeq" id="XP_031851582.1">
    <property type="nucleotide sequence ID" value="XM_031995691.1"/>
</dbReference>
<organism evidence="2 3">
    <name type="scientific">Magnusiomyces paraingens</name>
    <dbReference type="NCBI Taxonomy" id="2606893"/>
    <lineage>
        <taxon>Eukaryota</taxon>
        <taxon>Fungi</taxon>
        <taxon>Dikarya</taxon>
        <taxon>Ascomycota</taxon>
        <taxon>Saccharomycotina</taxon>
        <taxon>Dipodascomycetes</taxon>
        <taxon>Dipodascales</taxon>
        <taxon>Dipodascaceae</taxon>
        <taxon>Magnusiomyces</taxon>
    </lineage>
</organism>
<dbReference type="GeneID" id="43579791"/>